<dbReference type="OrthoDB" id="9801445at2"/>
<proteinExistence type="inferred from homology"/>
<keyword evidence="7" id="KW-1185">Reference proteome</keyword>
<comment type="cofactor">
    <cofactor evidence="1">
        <name>Zn(2+)</name>
        <dbReference type="ChEBI" id="CHEBI:29105"/>
    </cofactor>
</comment>
<evidence type="ECO:0000313" key="7">
    <source>
        <dbReference type="Proteomes" id="UP000187181"/>
    </source>
</evidence>
<evidence type="ECO:0000256" key="5">
    <source>
        <dbReference type="ARBA" id="ARBA00024029"/>
    </source>
</evidence>
<dbReference type="EMBL" id="FTPP01000001">
    <property type="protein sequence ID" value="SIT77215.1"/>
    <property type="molecule type" value="Genomic_DNA"/>
</dbReference>
<dbReference type="PANTHER" id="PTHR35005">
    <property type="entry name" value="3-DEHYDRO-SCYLLO-INOSOSE HYDROLASE"/>
    <property type="match status" value="1"/>
</dbReference>
<dbReference type="Pfam" id="PF02633">
    <property type="entry name" value="Creatininase"/>
    <property type="match status" value="1"/>
</dbReference>
<evidence type="ECO:0000256" key="4">
    <source>
        <dbReference type="ARBA" id="ARBA00022833"/>
    </source>
</evidence>
<dbReference type="InterPro" id="IPR003785">
    <property type="entry name" value="Creatininase/forma_Hydrolase"/>
</dbReference>
<dbReference type="SUPFAM" id="SSF102215">
    <property type="entry name" value="Creatininase"/>
    <property type="match status" value="1"/>
</dbReference>
<comment type="similarity">
    <text evidence="5">Belongs to the creatininase superfamily.</text>
</comment>
<dbReference type="GO" id="GO:0046872">
    <property type="term" value="F:metal ion binding"/>
    <property type="evidence" value="ECO:0007669"/>
    <property type="project" value="UniProtKB-KW"/>
</dbReference>
<organism evidence="6 7">
    <name type="scientific">Pontibacter indicus</name>
    <dbReference type="NCBI Taxonomy" id="1317125"/>
    <lineage>
        <taxon>Bacteria</taxon>
        <taxon>Pseudomonadati</taxon>
        <taxon>Bacteroidota</taxon>
        <taxon>Cytophagia</taxon>
        <taxon>Cytophagales</taxon>
        <taxon>Hymenobacteraceae</taxon>
        <taxon>Pontibacter</taxon>
    </lineage>
</organism>
<dbReference type="GO" id="GO:0009231">
    <property type="term" value="P:riboflavin biosynthetic process"/>
    <property type="evidence" value="ECO:0007669"/>
    <property type="project" value="TreeGrafter"/>
</dbReference>
<dbReference type="InterPro" id="IPR024087">
    <property type="entry name" value="Creatininase-like_sf"/>
</dbReference>
<evidence type="ECO:0000256" key="1">
    <source>
        <dbReference type="ARBA" id="ARBA00001947"/>
    </source>
</evidence>
<evidence type="ECO:0000256" key="2">
    <source>
        <dbReference type="ARBA" id="ARBA00022723"/>
    </source>
</evidence>
<dbReference type="RefSeq" id="WP_076665880.1">
    <property type="nucleotide sequence ID" value="NZ_FTPP01000001.1"/>
</dbReference>
<dbReference type="GO" id="GO:0016811">
    <property type="term" value="F:hydrolase activity, acting on carbon-nitrogen (but not peptide) bonds, in linear amides"/>
    <property type="evidence" value="ECO:0007669"/>
    <property type="project" value="TreeGrafter"/>
</dbReference>
<reference evidence="7" key="1">
    <citation type="submission" date="2017-01" db="EMBL/GenBank/DDBJ databases">
        <authorList>
            <person name="Varghese N."/>
            <person name="Submissions S."/>
        </authorList>
    </citation>
    <scope>NUCLEOTIDE SEQUENCE [LARGE SCALE GENOMIC DNA]</scope>
    <source>
        <strain evidence="7">LP100</strain>
    </source>
</reference>
<sequence>MRPYILAESNWKAIKDQQVEVAILPWGATEAHNYHMPYGTDNYEAEAVAAEAARLAWEAGAKVTVLPVIPFGVNTGQADITLDINLNPSTQLAILRDIVEVLNRQGIRKLLVLNSHGGNDFKPMLRELGLKFPAMFLLTCNWFLAADRKAYFDSPGDHADEMETSIMQHLRPDLVLPLSEAGEGKEYKSKLTGIREGWAWSERLWSQVSDDTGIGNPVAATPAKGKAFFEATTRNIAQLLQELATIDPDDRYNRV</sequence>
<dbReference type="Proteomes" id="UP000187181">
    <property type="component" value="Unassembled WGS sequence"/>
</dbReference>
<gene>
    <name evidence="6" type="ORF">SAMN05444128_0456</name>
</gene>
<evidence type="ECO:0000313" key="6">
    <source>
        <dbReference type="EMBL" id="SIT77215.1"/>
    </source>
</evidence>
<dbReference type="AlphaFoldDB" id="A0A1R3WH27"/>
<evidence type="ECO:0000256" key="3">
    <source>
        <dbReference type="ARBA" id="ARBA00022801"/>
    </source>
</evidence>
<keyword evidence="2" id="KW-0479">Metal-binding</keyword>
<dbReference type="STRING" id="1317125.SAMN05444128_0456"/>
<keyword evidence="4" id="KW-0862">Zinc</keyword>
<dbReference type="Gene3D" id="3.40.50.10310">
    <property type="entry name" value="Creatininase"/>
    <property type="match status" value="1"/>
</dbReference>
<name>A0A1R3WH27_9BACT</name>
<keyword evidence="3 6" id="KW-0378">Hydrolase</keyword>
<protein>
    <submittedName>
        <fullName evidence="6">Creatinine amidohydrolase</fullName>
    </submittedName>
</protein>
<accession>A0A1R3WH27</accession>
<dbReference type="PANTHER" id="PTHR35005:SF1">
    <property type="entry name" value="2-AMINO-5-FORMYLAMINO-6-RIBOSYLAMINOPYRIMIDIN-4(3H)-ONE 5'-MONOPHOSPHATE DEFORMYLASE"/>
    <property type="match status" value="1"/>
</dbReference>